<dbReference type="SUPFAM" id="SSF52172">
    <property type="entry name" value="CheY-like"/>
    <property type="match status" value="1"/>
</dbReference>
<dbReference type="Proteomes" id="UP001524586">
    <property type="component" value="Unassembled WGS sequence"/>
</dbReference>
<protein>
    <submittedName>
        <fullName evidence="4">Response regulator</fullName>
    </submittedName>
</protein>
<keyword evidence="1 2" id="KW-0597">Phosphoprotein</keyword>
<feature type="modified residue" description="4-aspartylphosphate" evidence="2">
    <location>
        <position position="56"/>
    </location>
</feature>
<dbReference type="PANTHER" id="PTHR44591:SF3">
    <property type="entry name" value="RESPONSE REGULATORY DOMAIN-CONTAINING PROTEIN"/>
    <property type="match status" value="1"/>
</dbReference>
<dbReference type="PROSITE" id="PS50110">
    <property type="entry name" value="RESPONSE_REGULATORY"/>
    <property type="match status" value="1"/>
</dbReference>
<dbReference type="Gene3D" id="3.40.50.2300">
    <property type="match status" value="1"/>
</dbReference>
<dbReference type="InterPro" id="IPR050595">
    <property type="entry name" value="Bact_response_regulator"/>
</dbReference>
<evidence type="ECO:0000256" key="2">
    <source>
        <dbReference type="PROSITE-ProRule" id="PRU00169"/>
    </source>
</evidence>
<evidence type="ECO:0000313" key="5">
    <source>
        <dbReference type="Proteomes" id="UP001524586"/>
    </source>
</evidence>
<dbReference type="Pfam" id="PF00072">
    <property type="entry name" value="Response_reg"/>
    <property type="match status" value="1"/>
</dbReference>
<reference evidence="4 5" key="1">
    <citation type="submission" date="2022-07" db="EMBL/GenBank/DDBJ databases">
        <title>Methylomonas rivi sp. nov., Methylomonas rosea sp. nov., Methylomonas aureus sp. nov. and Methylomonas subterranea sp. nov., four novel methanotrophs isolated from a freshwater creek and the deep terrestrial subsurface.</title>
        <authorList>
            <person name="Abin C."/>
            <person name="Sankaranarayanan K."/>
            <person name="Garner C."/>
            <person name="Sindelar R."/>
            <person name="Kotary K."/>
            <person name="Garner R."/>
            <person name="Barclay S."/>
            <person name="Lawson P."/>
            <person name="Krumholz L."/>
        </authorList>
    </citation>
    <scope>NUCLEOTIDE SEQUENCE [LARGE SCALE GENOMIC DNA]</scope>
    <source>
        <strain evidence="4 5">WSC-6</strain>
    </source>
</reference>
<dbReference type="Gene3D" id="3.30.565.10">
    <property type="entry name" value="Histidine kinase-like ATPase, C-terminal domain"/>
    <property type="match status" value="1"/>
</dbReference>
<dbReference type="PANTHER" id="PTHR44591">
    <property type="entry name" value="STRESS RESPONSE REGULATOR PROTEIN 1"/>
    <property type="match status" value="1"/>
</dbReference>
<dbReference type="Pfam" id="PF13581">
    <property type="entry name" value="HATPase_c_2"/>
    <property type="match status" value="1"/>
</dbReference>
<dbReference type="EMBL" id="JANIBK010000125">
    <property type="protein sequence ID" value="MCQ8130101.1"/>
    <property type="molecule type" value="Genomic_DNA"/>
</dbReference>
<sequence length="300" mass="33384">MTDPTILLIEDETICADFIRHILSTEGFQTIPVNSGTKALEILANRTDQIDAILLDRGLPDIDGFNLLTQIKHNPAFRNIPVILETASTDDASIEQGLAAGAYYYLTKPLNANLLRCIVKTAVEQYRDTKALLASINLTGQTLYQHLEQAVFRFRTLEEARSLAQLLSLACPAPERVVIGLQELLINAVEHGNLGISYAEKTQLMLQGQWLEEVDRRLSLPDLGSRRVEVGFQRKAEAICYTIRDEGAGFDWQNYLRLDPTRAFDPNGKGIALANMMSFDSLAYLGRGNTVEASIFALRN</sequence>
<dbReference type="CDD" id="cd17574">
    <property type="entry name" value="REC_OmpR"/>
    <property type="match status" value="1"/>
</dbReference>
<dbReference type="InterPro" id="IPR003594">
    <property type="entry name" value="HATPase_dom"/>
</dbReference>
<evidence type="ECO:0000256" key="1">
    <source>
        <dbReference type="ARBA" id="ARBA00022553"/>
    </source>
</evidence>
<dbReference type="InterPro" id="IPR036890">
    <property type="entry name" value="HATPase_C_sf"/>
</dbReference>
<dbReference type="SUPFAM" id="SSF55874">
    <property type="entry name" value="ATPase domain of HSP90 chaperone/DNA topoisomerase II/histidine kinase"/>
    <property type="match status" value="1"/>
</dbReference>
<organism evidence="4 5">
    <name type="scientific">Methylomonas rivi</name>
    <dbReference type="NCBI Taxonomy" id="2952226"/>
    <lineage>
        <taxon>Bacteria</taxon>
        <taxon>Pseudomonadati</taxon>
        <taxon>Pseudomonadota</taxon>
        <taxon>Gammaproteobacteria</taxon>
        <taxon>Methylococcales</taxon>
        <taxon>Methylococcaceae</taxon>
        <taxon>Methylomonas</taxon>
    </lineage>
</organism>
<evidence type="ECO:0000259" key="3">
    <source>
        <dbReference type="PROSITE" id="PS50110"/>
    </source>
</evidence>
<feature type="domain" description="Response regulatory" evidence="3">
    <location>
        <begin position="5"/>
        <end position="123"/>
    </location>
</feature>
<comment type="caution">
    <text evidence="4">The sequence shown here is derived from an EMBL/GenBank/DDBJ whole genome shotgun (WGS) entry which is preliminary data.</text>
</comment>
<evidence type="ECO:0000313" key="4">
    <source>
        <dbReference type="EMBL" id="MCQ8130101.1"/>
    </source>
</evidence>
<proteinExistence type="predicted"/>
<dbReference type="InterPro" id="IPR001789">
    <property type="entry name" value="Sig_transdc_resp-reg_receiver"/>
</dbReference>
<dbReference type="InterPro" id="IPR011006">
    <property type="entry name" value="CheY-like_superfamily"/>
</dbReference>
<dbReference type="RefSeq" id="WP_256616527.1">
    <property type="nucleotide sequence ID" value="NZ_JANIBK010000125.1"/>
</dbReference>
<name>A0ABT1UAL4_9GAMM</name>
<keyword evidence="5" id="KW-1185">Reference proteome</keyword>
<gene>
    <name evidence="4" type="ORF">NP596_16705</name>
</gene>
<dbReference type="CDD" id="cd16936">
    <property type="entry name" value="HATPase_RsbW-like"/>
    <property type="match status" value="1"/>
</dbReference>
<dbReference type="SMART" id="SM00448">
    <property type="entry name" value="REC"/>
    <property type="match status" value="1"/>
</dbReference>
<accession>A0ABT1UAL4</accession>